<gene>
    <name evidence="3" type="ORF">DFQ59_104108</name>
</gene>
<keyword evidence="1" id="KW-0472">Membrane</keyword>
<protein>
    <recommendedName>
        <fullName evidence="2">DUF2062 domain-containing protein</fullName>
    </recommendedName>
</protein>
<dbReference type="RefSeq" id="WP_114279660.1">
    <property type="nucleotide sequence ID" value="NZ_QPJY01000004.1"/>
</dbReference>
<dbReference type="Pfam" id="PF09835">
    <property type="entry name" value="DUF2062"/>
    <property type="match status" value="1"/>
</dbReference>
<dbReference type="Proteomes" id="UP000252707">
    <property type="component" value="Unassembled WGS sequence"/>
</dbReference>
<organism evidence="3 4">
    <name type="scientific">Thioalbus denitrificans</name>
    <dbReference type="NCBI Taxonomy" id="547122"/>
    <lineage>
        <taxon>Bacteria</taxon>
        <taxon>Pseudomonadati</taxon>
        <taxon>Pseudomonadota</taxon>
        <taxon>Gammaproteobacteria</taxon>
        <taxon>Chromatiales</taxon>
        <taxon>Ectothiorhodospiraceae</taxon>
        <taxon>Thioalbus</taxon>
    </lineage>
</organism>
<feature type="transmembrane region" description="Helical" evidence="1">
    <location>
        <begin position="131"/>
        <end position="151"/>
    </location>
</feature>
<keyword evidence="1" id="KW-0812">Transmembrane</keyword>
<dbReference type="PANTHER" id="PTHR40547:SF1">
    <property type="entry name" value="SLL0298 PROTEIN"/>
    <property type="match status" value="1"/>
</dbReference>
<dbReference type="OrthoDB" id="9786029at2"/>
<evidence type="ECO:0000313" key="3">
    <source>
        <dbReference type="EMBL" id="RCX30672.1"/>
    </source>
</evidence>
<dbReference type="EMBL" id="QPJY01000004">
    <property type="protein sequence ID" value="RCX30672.1"/>
    <property type="molecule type" value="Genomic_DNA"/>
</dbReference>
<dbReference type="InterPro" id="IPR018639">
    <property type="entry name" value="DUF2062"/>
</dbReference>
<proteinExistence type="predicted"/>
<feature type="domain" description="DUF2062" evidence="2">
    <location>
        <begin position="24"/>
        <end position="163"/>
    </location>
</feature>
<dbReference type="AlphaFoldDB" id="A0A369C9G2"/>
<evidence type="ECO:0000259" key="2">
    <source>
        <dbReference type="Pfam" id="PF09835"/>
    </source>
</evidence>
<sequence>MPKRLLRRYLPDHHKIRSHRHLSRFGSRLHDPNLWHLNRRSVAGAAAIGLFCAFLPIPGQMIVAAALAVAVRVNLPMSVALVWLTNPVTMPPVYFFCYKVGAWLLGLPARAEPFELSLTWVRHELASVWEPFLLGSLVCGLLSAAAGYGLIRLIWRWQVVRSWEARKSRR</sequence>
<keyword evidence="1" id="KW-1133">Transmembrane helix</keyword>
<comment type="caution">
    <text evidence="3">The sequence shown here is derived from an EMBL/GenBank/DDBJ whole genome shotgun (WGS) entry which is preliminary data.</text>
</comment>
<dbReference type="PANTHER" id="PTHR40547">
    <property type="entry name" value="SLL0298 PROTEIN"/>
    <property type="match status" value="1"/>
</dbReference>
<name>A0A369C9G2_9GAMM</name>
<accession>A0A369C9G2</accession>
<reference evidence="3 4" key="1">
    <citation type="submission" date="2018-07" db="EMBL/GenBank/DDBJ databases">
        <title>Genomic Encyclopedia of Type Strains, Phase IV (KMG-IV): sequencing the most valuable type-strain genomes for metagenomic binning, comparative biology and taxonomic classification.</title>
        <authorList>
            <person name="Goeker M."/>
        </authorList>
    </citation>
    <scope>NUCLEOTIDE SEQUENCE [LARGE SCALE GENOMIC DNA]</scope>
    <source>
        <strain evidence="3 4">DSM 26407</strain>
    </source>
</reference>
<evidence type="ECO:0000313" key="4">
    <source>
        <dbReference type="Proteomes" id="UP000252707"/>
    </source>
</evidence>
<keyword evidence="4" id="KW-1185">Reference proteome</keyword>
<evidence type="ECO:0000256" key="1">
    <source>
        <dbReference type="SAM" id="Phobius"/>
    </source>
</evidence>